<dbReference type="PANTHER" id="PTHR40661:SF3">
    <property type="entry name" value="FELS-1 PROPHAGE TRANSCRIPTIONAL REGULATOR"/>
    <property type="match status" value="1"/>
</dbReference>
<dbReference type="PANTHER" id="PTHR40661">
    <property type="match status" value="1"/>
</dbReference>
<dbReference type="Gene3D" id="1.10.260.40">
    <property type="entry name" value="lambda repressor-like DNA-binding domains"/>
    <property type="match status" value="1"/>
</dbReference>
<evidence type="ECO:0000256" key="2">
    <source>
        <dbReference type="ARBA" id="ARBA00023125"/>
    </source>
</evidence>
<dbReference type="InterPro" id="IPR015927">
    <property type="entry name" value="Peptidase_S24_S26A/B/C"/>
</dbReference>
<comment type="caution">
    <text evidence="5">The sequence shown here is derived from an EMBL/GenBank/DDBJ whole genome shotgun (WGS) entry which is preliminary data.</text>
</comment>
<accession>A0ABW5ETE7</accession>
<sequence length="235" mass="25658">MEKSSKSSKLTQENFEESARLKTLYQAARHGLSQEAFGAKYDIGNQGAVWQCLNGKGMPISMKAAIGFARGLGCDIADFSPRLAAEAAAAAAVSPQESSEESVAVRHMAVKFSNGYGRAVFDEEENPSLFFRPDFIRKLGMYVKDAVLVDADGDSNYPVIHSGGVVLVDRGATEIQDGKLYAFRCGGELLIKKLTRLPDGSILAISENSAYPPRILREDEDFEIIGRTRWTCHSI</sequence>
<keyword evidence="2" id="KW-0238">DNA-binding</keyword>
<evidence type="ECO:0000259" key="4">
    <source>
        <dbReference type="Pfam" id="PF00717"/>
    </source>
</evidence>
<protein>
    <submittedName>
        <fullName evidence="5">Helix-turn-helix transcriptional regulator</fullName>
    </submittedName>
</protein>
<evidence type="ECO:0000256" key="3">
    <source>
        <dbReference type="ARBA" id="ARBA00023163"/>
    </source>
</evidence>
<dbReference type="SUPFAM" id="SSF51306">
    <property type="entry name" value="LexA/Signal peptidase"/>
    <property type="match status" value="1"/>
</dbReference>
<dbReference type="Gene3D" id="2.10.109.10">
    <property type="entry name" value="Umud Fragment, subunit A"/>
    <property type="match status" value="1"/>
</dbReference>
<dbReference type="RefSeq" id="WP_016447884.1">
    <property type="nucleotide sequence ID" value="NZ_JBHSIH010000001.1"/>
</dbReference>
<dbReference type="Proteomes" id="UP001597287">
    <property type="component" value="Unassembled WGS sequence"/>
</dbReference>
<keyword evidence="3" id="KW-0804">Transcription</keyword>
<organism evidence="5 6">
    <name type="scientific">Delftia deserti</name>
    <dbReference type="NCBI Taxonomy" id="1651218"/>
    <lineage>
        <taxon>Bacteria</taxon>
        <taxon>Pseudomonadati</taxon>
        <taxon>Pseudomonadota</taxon>
        <taxon>Betaproteobacteria</taxon>
        <taxon>Burkholderiales</taxon>
        <taxon>Comamonadaceae</taxon>
        <taxon>Delftia</taxon>
    </lineage>
</organism>
<evidence type="ECO:0000256" key="1">
    <source>
        <dbReference type="ARBA" id="ARBA00023015"/>
    </source>
</evidence>
<dbReference type="SUPFAM" id="SSF47413">
    <property type="entry name" value="lambda repressor-like DNA-binding domains"/>
    <property type="match status" value="1"/>
</dbReference>
<evidence type="ECO:0000313" key="6">
    <source>
        <dbReference type="Proteomes" id="UP001597287"/>
    </source>
</evidence>
<dbReference type="CDD" id="cd06529">
    <property type="entry name" value="S24_LexA-like"/>
    <property type="match status" value="1"/>
</dbReference>
<keyword evidence="6" id="KW-1185">Reference proteome</keyword>
<dbReference type="InterPro" id="IPR039418">
    <property type="entry name" value="LexA-like"/>
</dbReference>
<evidence type="ECO:0000313" key="5">
    <source>
        <dbReference type="EMBL" id="MFD2320114.1"/>
    </source>
</evidence>
<dbReference type="EMBL" id="JBHUIG010000018">
    <property type="protein sequence ID" value="MFD2320114.1"/>
    <property type="molecule type" value="Genomic_DNA"/>
</dbReference>
<feature type="domain" description="Peptidase S24/S26A/S26B/S26C" evidence="4">
    <location>
        <begin position="144"/>
        <end position="227"/>
    </location>
</feature>
<dbReference type="InterPro" id="IPR036286">
    <property type="entry name" value="LexA/Signal_pep-like_sf"/>
</dbReference>
<dbReference type="InterPro" id="IPR010982">
    <property type="entry name" value="Lambda_DNA-bd_dom_sf"/>
</dbReference>
<reference evidence="6" key="1">
    <citation type="journal article" date="2019" name="Int. J. Syst. Evol. Microbiol.">
        <title>The Global Catalogue of Microorganisms (GCM) 10K type strain sequencing project: providing services to taxonomists for standard genome sequencing and annotation.</title>
        <authorList>
            <consortium name="The Broad Institute Genomics Platform"/>
            <consortium name="The Broad Institute Genome Sequencing Center for Infectious Disease"/>
            <person name="Wu L."/>
            <person name="Ma J."/>
        </authorList>
    </citation>
    <scope>NUCLEOTIDE SEQUENCE [LARGE SCALE GENOMIC DNA]</scope>
    <source>
        <strain evidence="6">CCUG 62793</strain>
    </source>
</reference>
<name>A0ABW5ETE7_9BURK</name>
<dbReference type="Pfam" id="PF00717">
    <property type="entry name" value="Peptidase_S24"/>
    <property type="match status" value="1"/>
</dbReference>
<keyword evidence="1" id="KW-0805">Transcription regulation</keyword>
<gene>
    <name evidence="5" type="ORF">ACFSPV_15515</name>
</gene>
<proteinExistence type="predicted"/>